<organism evidence="6 7">
    <name type="scientific">Streptomyces cinnabarinus</name>
    <dbReference type="NCBI Taxonomy" id="67287"/>
    <lineage>
        <taxon>Bacteria</taxon>
        <taxon>Bacillati</taxon>
        <taxon>Actinomycetota</taxon>
        <taxon>Actinomycetes</taxon>
        <taxon>Kitasatosporales</taxon>
        <taxon>Streptomycetaceae</taxon>
        <taxon>Streptomyces</taxon>
    </lineage>
</organism>
<dbReference type="RefSeq" id="WP_269659468.1">
    <property type="nucleotide sequence ID" value="NZ_CP114413.1"/>
</dbReference>
<evidence type="ECO:0000256" key="1">
    <source>
        <dbReference type="ARBA" id="ARBA00022598"/>
    </source>
</evidence>
<keyword evidence="7" id="KW-1185">Reference proteome</keyword>
<dbReference type="Gene3D" id="3.30.1490.20">
    <property type="entry name" value="ATP-grasp fold, A domain"/>
    <property type="match status" value="1"/>
</dbReference>
<evidence type="ECO:0000313" key="7">
    <source>
        <dbReference type="Proteomes" id="UP001164439"/>
    </source>
</evidence>
<accession>A0ABY7KE21</accession>
<name>A0ABY7KE21_9ACTN</name>
<protein>
    <recommendedName>
        <fullName evidence="5">ATP-grasp domain-containing protein</fullName>
    </recommendedName>
</protein>
<dbReference type="InterPro" id="IPR052032">
    <property type="entry name" value="ATP-dep_AA_Ligase"/>
</dbReference>
<feature type="domain" description="ATP-grasp" evidence="5">
    <location>
        <begin position="119"/>
        <end position="308"/>
    </location>
</feature>
<dbReference type="EMBL" id="CP114413">
    <property type="protein sequence ID" value="WAZ21830.1"/>
    <property type="molecule type" value="Genomic_DNA"/>
</dbReference>
<dbReference type="PANTHER" id="PTHR43585:SF2">
    <property type="entry name" value="ATP-GRASP ENZYME FSQD"/>
    <property type="match status" value="1"/>
</dbReference>
<keyword evidence="1" id="KW-0436">Ligase</keyword>
<evidence type="ECO:0000256" key="2">
    <source>
        <dbReference type="ARBA" id="ARBA00022741"/>
    </source>
</evidence>
<dbReference type="Gene3D" id="3.30.470.20">
    <property type="entry name" value="ATP-grasp fold, B domain"/>
    <property type="match status" value="1"/>
</dbReference>
<dbReference type="Gene3D" id="3.40.50.20">
    <property type="match status" value="1"/>
</dbReference>
<reference evidence="6" key="1">
    <citation type="submission" date="2022-12" db="EMBL/GenBank/DDBJ databases">
        <authorList>
            <person name="Ruckert C."/>
            <person name="Busche T."/>
            <person name="Kalinowski J."/>
            <person name="Wittmann C."/>
        </authorList>
    </citation>
    <scope>NUCLEOTIDE SEQUENCE</scope>
    <source>
        <strain evidence="6">DSM 40467</strain>
    </source>
</reference>
<sequence length="415" mass="45391">MADRLEPGYLVLNRYDDEFGEYHRFVEPDRCRLFYLTVPDGLGVLDTESAWETVVVDDLEYDTVLPVARRLAEQYGDFDGIVGLSEYDLLTAARLRAALGAPGWTPDFVLAFRDKVRMKHAVESAGIAVPRYLELDDTVTAERVAAGVGLPVILKPRSGAASSGVVRAEDTASLQRALDTVDRADYECEEFVAGDIFHVDGIRRDGKFHLVTASGYVNTCLEFAEGKPLGSVLLDPGPLRDGIVGFTAECLDALALDDGPFHLEVMRRDSGELVFLEVGLRPGGAEVAFIHRDLYGIDLMGEAFRATLGLPPLTQADQFGEHKAGGWALMPEPRPLPSRVTAVRPVLDRIPEVYEEIVPRAGDVFDGSGGYGHVGGRFRLRGDDESAVRAAVLRIMDEYGLDAEPVLPEPERTTT</sequence>
<evidence type="ECO:0000259" key="5">
    <source>
        <dbReference type="PROSITE" id="PS50975"/>
    </source>
</evidence>
<dbReference type="Proteomes" id="UP001164439">
    <property type="component" value="Chromosome"/>
</dbReference>
<dbReference type="InterPro" id="IPR011761">
    <property type="entry name" value="ATP-grasp"/>
</dbReference>
<dbReference type="PANTHER" id="PTHR43585">
    <property type="entry name" value="FUMIPYRROLE BIOSYNTHESIS PROTEIN C"/>
    <property type="match status" value="1"/>
</dbReference>
<keyword evidence="2 4" id="KW-0547">Nucleotide-binding</keyword>
<evidence type="ECO:0000256" key="4">
    <source>
        <dbReference type="PROSITE-ProRule" id="PRU00409"/>
    </source>
</evidence>
<evidence type="ECO:0000313" key="6">
    <source>
        <dbReference type="EMBL" id="WAZ21830.1"/>
    </source>
</evidence>
<keyword evidence="3 4" id="KW-0067">ATP-binding</keyword>
<evidence type="ECO:0000256" key="3">
    <source>
        <dbReference type="ARBA" id="ARBA00022840"/>
    </source>
</evidence>
<dbReference type="InterPro" id="IPR013815">
    <property type="entry name" value="ATP_grasp_subdomain_1"/>
</dbReference>
<proteinExistence type="predicted"/>
<gene>
    <name evidence="6" type="ORF">STRCI_003030</name>
</gene>
<dbReference type="PROSITE" id="PS50975">
    <property type="entry name" value="ATP_GRASP"/>
    <property type="match status" value="1"/>
</dbReference>
<dbReference type="SUPFAM" id="SSF56059">
    <property type="entry name" value="Glutathione synthetase ATP-binding domain-like"/>
    <property type="match status" value="1"/>
</dbReference>